<dbReference type="InterPro" id="IPR051050">
    <property type="entry name" value="Lipid_II_flippase_MurJ/MviN"/>
</dbReference>
<evidence type="ECO:0000256" key="9">
    <source>
        <dbReference type="ARBA" id="ARBA00061532"/>
    </source>
</evidence>
<keyword evidence="2 10" id="KW-1003">Cell membrane</keyword>
<accession>A0ABW4MZF9</accession>
<dbReference type="Pfam" id="PF03023">
    <property type="entry name" value="MurJ"/>
    <property type="match status" value="1"/>
</dbReference>
<evidence type="ECO:0000256" key="7">
    <source>
        <dbReference type="ARBA" id="ARBA00023136"/>
    </source>
</evidence>
<feature type="transmembrane region" description="Helical" evidence="10">
    <location>
        <begin position="305"/>
        <end position="329"/>
    </location>
</feature>
<comment type="function">
    <text evidence="8 10 11">Involved in peptidoglycan biosynthesis. Transports lipid-linked peptidoglycan precursors from the inner to the outer leaflet of the cytoplasmic membrane.</text>
</comment>
<evidence type="ECO:0000313" key="13">
    <source>
        <dbReference type="Proteomes" id="UP001597237"/>
    </source>
</evidence>
<keyword evidence="13" id="KW-1185">Reference proteome</keyword>
<evidence type="ECO:0000256" key="8">
    <source>
        <dbReference type="ARBA" id="ARBA00060041"/>
    </source>
</evidence>
<dbReference type="Proteomes" id="UP001597237">
    <property type="component" value="Unassembled WGS sequence"/>
</dbReference>
<feature type="transmembrane region" description="Helical" evidence="10">
    <location>
        <begin position="442"/>
        <end position="461"/>
    </location>
</feature>
<evidence type="ECO:0000256" key="10">
    <source>
        <dbReference type="HAMAP-Rule" id="MF_02078"/>
    </source>
</evidence>
<feature type="transmembrane region" description="Helical" evidence="10">
    <location>
        <begin position="384"/>
        <end position="407"/>
    </location>
</feature>
<keyword evidence="10 11" id="KW-0813">Transport</keyword>
<keyword evidence="5 10" id="KW-0573">Peptidoglycan synthesis</keyword>
<keyword evidence="7 10" id="KW-0472">Membrane</keyword>
<feature type="transmembrane region" description="Helical" evidence="10">
    <location>
        <begin position="181"/>
        <end position="205"/>
    </location>
</feature>
<dbReference type="PANTHER" id="PTHR47019">
    <property type="entry name" value="LIPID II FLIPPASE MURJ"/>
    <property type="match status" value="1"/>
</dbReference>
<dbReference type="RefSeq" id="WP_377284355.1">
    <property type="nucleotide sequence ID" value="NZ_JBHRSI010000015.1"/>
</dbReference>
<dbReference type="PRINTS" id="PR01806">
    <property type="entry name" value="VIRFACTRMVIN"/>
</dbReference>
<evidence type="ECO:0000256" key="2">
    <source>
        <dbReference type="ARBA" id="ARBA00022475"/>
    </source>
</evidence>
<keyword evidence="3 10" id="KW-0812">Transmembrane</keyword>
<dbReference type="HAMAP" id="MF_02078">
    <property type="entry name" value="MurJ_MviN"/>
    <property type="match status" value="1"/>
</dbReference>
<comment type="subcellular location">
    <subcellularLocation>
        <location evidence="10">Cell inner membrane</location>
        <topology evidence="10">Multi-pass membrane protein</topology>
    </subcellularLocation>
    <subcellularLocation>
        <location evidence="1">Cell membrane</location>
        <topology evidence="1">Multi-pass membrane protein</topology>
    </subcellularLocation>
</comment>
<organism evidence="12 13">
    <name type="scientific">Phenylobacterium terrae</name>
    <dbReference type="NCBI Taxonomy" id="2665495"/>
    <lineage>
        <taxon>Bacteria</taxon>
        <taxon>Pseudomonadati</taxon>
        <taxon>Pseudomonadota</taxon>
        <taxon>Alphaproteobacteria</taxon>
        <taxon>Caulobacterales</taxon>
        <taxon>Caulobacteraceae</taxon>
        <taxon>Phenylobacterium</taxon>
    </lineage>
</organism>
<evidence type="ECO:0000256" key="1">
    <source>
        <dbReference type="ARBA" id="ARBA00004651"/>
    </source>
</evidence>
<comment type="caution">
    <text evidence="12">The sequence shown here is derived from an EMBL/GenBank/DDBJ whole genome shotgun (WGS) entry which is preliminary data.</text>
</comment>
<evidence type="ECO:0000256" key="6">
    <source>
        <dbReference type="ARBA" id="ARBA00022989"/>
    </source>
</evidence>
<dbReference type="CDD" id="cd13123">
    <property type="entry name" value="MATE_MurJ_like"/>
    <property type="match status" value="1"/>
</dbReference>
<protein>
    <recommendedName>
        <fullName evidence="10">Probable lipid II flippase MurJ</fullName>
    </recommendedName>
</protein>
<dbReference type="NCBIfam" id="TIGR01695">
    <property type="entry name" value="murJ_mviN"/>
    <property type="match status" value="1"/>
</dbReference>
<keyword evidence="10" id="KW-0997">Cell inner membrane</keyword>
<feature type="transmembrane region" description="Helical" evidence="10">
    <location>
        <begin position="226"/>
        <end position="251"/>
    </location>
</feature>
<dbReference type="InterPro" id="IPR004268">
    <property type="entry name" value="MurJ"/>
</dbReference>
<evidence type="ECO:0000313" key="12">
    <source>
        <dbReference type="EMBL" id="MFD1783210.1"/>
    </source>
</evidence>
<dbReference type="PIRSF" id="PIRSF002869">
    <property type="entry name" value="MviN"/>
    <property type="match status" value="1"/>
</dbReference>
<gene>
    <name evidence="10 12" type="primary">murJ</name>
    <name evidence="12" type="ORF">ACFSC0_07375</name>
</gene>
<dbReference type="PANTHER" id="PTHR47019:SF1">
    <property type="entry name" value="LIPID II FLIPPASE MURJ"/>
    <property type="match status" value="1"/>
</dbReference>
<evidence type="ECO:0000256" key="5">
    <source>
        <dbReference type="ARBA" id="ARBA00022984"/>
    </source>
</evidence>
<keyword evidence="4 10" id="KW-0133">Cell shape</keyword>
<comment type="similarity">
    <text evidence="9 10 11">Belongs to the MurJ/MviN family.</text>
</comment>
<evidence type="ECO:0000256" key="3">
    <source>
        <dbReference type="ARBA" id="ARBA00022692"/>
    </source>
</evidence>
<evidence type="ECO:0000256" key="4">
    <source>
        <dbReference type="ARBA" id="ARBA00022960"/>
    </source>
</evidence>
<feature type="transmembrane region" description="Helical" evidence="10">
    <location>
        <begin position="481"/>
        <end position="506"/>
    </location>
</feature>
<sequence length="528" mass="56006">MLQSIIFAGGTMVSRVLGFARDAVITAVLGASQTIAADAFYTANSFPNLFRRILAEGAFTAAFVPSYSRKLTGDEADADRFASDALASVATAAIVIAVVCMLAMPWLMYAINPGYVDEPAKFRLAIVLTQITMMYLPFIVIASLFASVLNARGRFAVSALYPTILNIANLAAVLPQKEPVAAAYAASISVLVAGLLQASIVWWFARKTGARIRIVRPRLTPEMKQLIRIGGPNALSQSATQVNIFITGILASQVAGGRTWNEVAARLYQLPLSLVGVAIGVALLPRLAQALQRKDHDEAQGSMDLAMVFALALSLPAAAALVSIPFFLIDGLFTRGEFLAADSAGAATLLLHFGWGVPAFVLLRILQPAFFARDDTKTPMKYSLISVAVNIVLGVSLFPLIGLAGIAVATSTAAWVSVLQMAAALWRRDVYRPSRQAMSKMARITAASVIMGFALAAASYFRPVYEAPLHAVLEHGAKEISLVVVCGLGALLYAVLLFAFGGVTLAEARTAFKRRKGEAAAAPPADLS</sequence>
<dbReference type="EMBL" id="JBHUEY010000001">
    <property type="protein sequence ID" value="MFD1783210.1"/>
    <property type="molecule type" value="Genomic_DNA"/>
</dbReference>
<feature type="transmembrane region" description="Helical" evidence="10">
    <location>
        <begin position="124"/>
        <end position="148"/>
    </location>
</feature>
<comment type="pathway">
    <text evidence="10">Cell wall biogenesis; peptidoglycan biosynthesis.</text>
</comment>
<evidence type="ECO:0000256" key="11">
    <source>
        <dbReference type="PIRNR" id="PIRNR002869"/>
    </source>
</evidence>
<feature type="transmembrane region" description="Helical" evidence="10">
    <location>
        <begin position="263"/>
        <end position="284"/>
    </location>
</feature>
<feature type="transmembrane region" description="Helical" evidence="10">
    <location>
        <begin position="413"/>
        <end position="430"/>
    </location>
</feature>
<proteinExistence type="inferred from homology"/>
<feature type="transmembrane region" description="Helical" evidence="10">
    <location>
        <begin position="85"/>
        <end position="104"/>
    </location>
</feature>
<feature type="transmembrane region" description="Helical" evidence="10">
    <location>
        <begin position="155"/>
        <end position="175"/>
    </location>
</feature>
<feature type="transmembrane region" description="Helical" evidence="10">
    <location>
        <begin position="349"/>
        <end position="372"/>
    </location>
</feature>
<keyword evidence="10 11" id="KW-0961">Cell wall biogenesis/degradation</keyword>
<name>A0ABW4MZF9_9CAUL</name>
<keyword evidence="6 10" id="KW-1133">Transmembrane helix</keyword>
<reference evidence="13" key="1">
    <citation type="journal article" date="2019" name="Int. J. Syst. Evol. Microbiol.">
        <title>The Global Catalogue of Microorganisms (GCM) 10K type strain sequencing project: providing services to taxonomists for standard genome sequencing and annotation.</title>
        <authorList>
            <consortium name="The Broad Institute Genomics Platform"/>
            <consortium name="The Broad Institute Genome Sequencing Center for Infectious Disease"/>
            <person name="Wu L."/>
            <person name="Ma J."/>
        </authorList>
    </citation>
    <scope>NUCLEOTIDE SEQUENCE [LARGE SCALE GENOMIC DNA]</scope>
    <source>
        <strain evidence="13">DFY28</strain>
    </source>
</reference>